<dbReference type="Proteomes" id="UP000596742">
    <property type="component" value="Unassembled WGS sequence"/>
</dbReference>
<name>A0A8B6E5P8_MYTGA</name>
<evidence type="ECO:0008006" key="10">
    <source>
        <dbReference type="Google" id="ProtNLM"/>
    </source>
</evidence>
<accession>A0A8B6E5P8</accession>
<keyword evidence="3 7" id="KW-0812">Transmembrane</keyword>
<evidence type="ECO:0000256" key="5">
    <source>
        <dbReference type="ARBA" id="ARBA00023136"/>
    </source>
</evidence>
<dbReference type="EMBL" id="UYJE01004600">
    <property type="protein sequence ID" value="VDI29555.1"/>
    <property type="molecule type" value="Genomic_DNA"/>
</dbReference>
<sequence>MWPLIMHFVRTNAVYMTFPVAVVVGFVGYNFEAVIGRAESPWKTKSIQEERDERQFQELKEHSPSDVPSLKSKMDIPKTVLNRNDKSQLNH</sequence>
<dbReference type="AlphaFoldDB" id="A0A8B6E5P8"/>
<keyword evidence="4 7" id="KW-1133">Transmembrane helix</keyword>
<reference evidence="8" key="1">
    <citation type="submission" date="2018-11" db="EMBL/GenBank/DDBJ databases">
        <authorList>
            <person name="Alioto T."/>
            <person name="Alioto T."/>
        </authorList>
    </citation>
    <scope>NUCLEOTIDE SEQUENCE</scope>
</reference>
<comment type="similarity">
    <text evidence="2">Belongs to the SMIM12 family.</text>
</comment>
<dbReference type="PANTHER" id="PTHR28599:SF1">
    <property type="entry name" value="SMALL INTEGRAL MEMBRANE PROTEIN 12"/>
    <property type="match status" value="1"/>
</dbReference>
<dbReference type="GO" id="GO:0016020">
    <property type="term" value="C:membrane"/>
    <property type="evidence" value="ECO:0007669"/>
    <property type="project" value="UniProtKB-SubCell"/>
</dbReference>
<proteinExistence type="inferred from homology"/>
<evidence type="ECO:0000256" key="3">
    <source>
        <dbReference type="ARBA" id="ARBA00022692"/>
    </source>
</evidence>
<evidence type="ECO:0000256" key="1">
    <source>
        <dbReference type="ARBA" id="ARBA00004167"/>
    </source>
</evidence>
<feature type="transmembrane region" description="Helical" evidence="7">
    <location>
        <begin position="12"/>
        <end position="31"/>
    </location>
</feature>
<evidence type="ECO:0000313" key="8">
    <source>
        <dbReference type="EMBL" id="VDI29555.1"/>
    </source>
</evidence>
<dbReference type="InterPro" id="IPR031933">
    <property type="entry name" value="UPF0767"/>
</dbReference>
<evidence type="ECO:0000256" key="4">
    <source>
        <dbReference type="ARBA" id="ARBA00022989"/>
    </source>
</evidence>
<keyword evidence="5 7" id="KW-0472">Membrane</keyword>
<evidence type="ECO:0000256" key="2">
    <source>
        <dbReference type="ARBA" id="ARBA00007304"/>
    </source>
</evidence>
<evidence type="ECO:0000313" key="9">
    <source>
        <dbReference type="Proteomes" id="UP000596742"/>
    </source>
</evidence>
<gene>
    <name evidence="8" type="ORF">MGAL_10B028166</name>
</gene>
<evidence type="ECO:0000256" key="6">
    <source>
        <dbReference type="SAM" id="MobiDB-lite"/>
    </source>
</evidence>
<dbReference type="OrthoDB" id="10052506at2759"/>
<protein>
    <recommendedName>
        <fullName evidence="10">Small integral membrane protein 12</fullName>
    </recommendedName>
</protein>
<organism evidence="8 9">
    <name type="scientific">Mytilus galloprovincialis</name>
    <name type="common">Mediterranean mussel</name>
    <dbReference type="NCBI Taxonomy" id="29158"/>
    <lineage>
        <taxon>Eukaryota</taxon>
        <taxon>Metazoa</taxon>
        <taxon>Spiralia</taxon>
        <taxon>Lophotrochozoa</taxon>
        <taxon>Mollusca</taxon>
        <taxon>Bivalvia</taxon>
        <taxon>Autobranchia</taxon>
        <taxon>Pteriomorphia</taxon>
        <taxon>Mytilida</taxon>
        <taxon>Mytiloidea</taxon>
        <taxon>Mytilidae</taxon>
        <taxon>Mytilinae</taxon>
        <taxon>Mytilus</taxon>
    </lineage>
</organism>
<evidence type="ECO:0000256" key="7">
    <source>
        <dbReference type="SAM" id="Phobius"/>
    </source>
</evidence>
<comment type="subcellular location">
    <subcellularLocation>
        <location evidence="1">Membrane</location>
        <topology evidence="1">Single-pass membrane protein</topology>
    </subcellularLocation>
</comment>
<keyword evidence="9" id="KW-1185">Reference proteome</keyword>
<comment type="caution">
    <text evidence="8">The sequence shown here is derived from an EMBL/GenBank/DDBJ whole genome shotgun (WGS) entry which is preliminary data.</text>
</comment>
<dbReference type="PANTHER" id="PTHR28599">
    <property type="entry name" value="SMALL INTEGRAL MEMBRANE PROTEIN 12"/>
    <property type="match status" value="1"/>
</dbReference>
<feature type="compositionally biased region" description="Basic and acidic residues" evidence="6">
    <location>
        <begin position="46"/>
        <end position="64"/>
    </location>
</feature>
<dbReference type="Pfam" id="PF15990">
    <property type="entry name" value="UPF0767"/>
    <property type="match status" value="1"/>
</dbReference>
<feature type="region of interest" description="Disordered" evidence="6">
    <location>
        <begin position="46"/>
        <end position="91"/>
    </location>
</feature>